<feature type="compositionally biased region" description="Polar residues" evidence="1">
    <location>
        <begin position="530"/>
        <end position="557"/>
    </location>
</feature>
<feature type="region of interest" description="Disordered" evidence="1">
    <location>
        <begin position="129"/>
        <end position="160"/>
    </location>
</feature>
<evidence type="ECO:0000313" key="2">
    <source>
        <dbReference type="EMBL" id="PAV23530.1"/>
    </source>
</evidence>
<keyword evidence="3" id="KW-1185">Reference proteome</keyword>
<dbReference type="OrthoDB" id="2507795at2759"/>
<feature type="compositionally biased region" description="Basic and acidic residues" evidence="1">
    <location>
        <begin position="448"/>
        <end position="475"/>
    </location>
</feature>
<feature type="compositionally biased region" description="Acidic residues" evidence="1">
    <location>
        <begin position="476"/>
        <end position="485"/>
    </location>
</feature>
<evidence type="ECO:0000256" key="1">
    <source>
        <dbReference type="SAM" id="MobiDB-lite"/>
    </source>
</evidence>
<proteinExistence type="predicted"/>
<feature type="compositionally biased region" description="Basic and acidic residues" evidence="1">
    <location>
        <begin position="595"/>
        <end position="613"/>
    </location>
</feature>
<comment type="caution">
    <text evidence="2">The sequence shown here is derived from an EMBL/GenBank/DDBJ whole genome shotgun (WGS) entry which is preliminary data.</text>
</comment>
<feature type="compositionally biased region" description="Basic and acidic residues" evidence="1">
    <location>
        <begin position="386"/>
        <end position="402"/>
    </location>
</feature>
<dbReference type="STRING" id="2282107.A0A286UV92"/>
<dbReference type="InterPro" id="IPR018822">
    <property type="entry name" value="UPF0646"/>
</dbReference>
<feature type="compositionally biased region" description="Polar residues" evidence="1">
    <location>
        <begin position="148"/>
        <end position="160"/>
    </location>
</feature>
<name>A0A286UV92_9AGAM</name>
<feature type="compositionally biased region" description="Basic and acidic residues" evidence="1">
    <location>
        <begin position="241"/>
        <end position="267"/>
    </location>
</feature>
<dbReference type="Pfam" id="PF10336">
    <property type="entry name" value="DUF2420"/>
    <property type="match status" value="1"/>
</dbReference>
<feature type="region of interest" description="Disordered" evidence="1">
    <location>
        <begin position="386"/>
        <end position="695"/>
    </location>
</feature>
<accession>A0A286UV92</accession>
<evidence type="ECO:0000313" key="3">
    <source>
        <dbReference type="Proteomes" id="UP000217199"/>
    </source>
</evidence>
<dbReference type="InParanoid" id="A0A286UV92"/>
<dbReference type="EMBL" id="NBII01000001">
    <property type="protein sequence ID" value="PAV23530.1"/>
    <property type="molecule type" value="Genomic_DNA"/>
</dbReference>
<organism evidence="2 3">
    <name type="scientific">Pyrrhoderma noxium</name>
    <dbReference type="NCBI Taxonomy" id="2282107"/>
    <lineage>
        <taxon>Eukaryota</taxon>
        <taxon>Fungi</taxon>
        <taxon>Dikarya</taxon>
        <taxon>Basidiomycota</taxon>
        <taxon>Agaricomycotina</taxon>
        <taxon>Agaricomycetes</taxon>
        <taxon>Hymenochaetales</taxon>
        <taxon>Hymenochaetaceae</taxon>
        <taxon>Pyrrhoderma</taxon>
    </lineage>
</organism>
<feature type="compositionally biased region" description="Acidic residues" evidence="1">
    <location>
        <begin position="493"/>
        <end position="521"/>
    </location>
</feature>
<feature type="compositionally biased region" description="Acidic residues" evidence="1">
    <location>
        <begin position="403"/>
        <end position="416"/>
    </location>
</feature>
<feature type="region of interest" description="Disordered" evidence="1">
    <location>
        <begin position="214"/>
        <end position="273"/>
    </location>
</feature>
<protein>
    <submittedName>
        <fullName evidence="2">Proteophosphoglycan ppg4</fullName>
    </submittedName>
</protein>
<sequence>MSLSTMVEPFDHPMADYSEDIDVTMIGSTSENWYNSSIIHMEEDPILGGNLDPLEVDMMAYEETTEYEMRDEIETIQEVATEVNVVDSEVLDVTIDSSPLPSVHHELVNQDDLHTNAQEPIHEDVGFTFADPEPSGAQPNEEAVLSSVPHQPTTSEDQSIISVAESYEPVVVARETTEHVNSSYELDTSNILPLPTESSGLEVSEVSEIYETAHEHTHEHPQVLPEEQAPDGVTDEDEHEEAQIAHEDVPEVQHEVAEAEEHSEHPNASHILDNNEETEVDLSTHQDPTQMKVPNQTSCCSHHTSLFSEPISNVFHAFRQEEYFSHIEELSKSEMALNAIDLQLVISEDNIYAREVSLYDLYAMHQDSLHDAVEDTQDENEDIKNEVLPDNDFGHENEKQEDTADEEHQEYAEGEQEDKKTGDHEEQDGEAPEPEINRGDIEQDLLDEEAHRAENDDDTNHPTEDAAEGEVTHDVYEDEDEDEISTEYVDIIEPTDEEEQNSSEVNGDEEDTIPIEGEEKDEEGKLMRTASENDFDQSSTLADTENHADFSTQSLLAGTTGEEGNVDDEDDFGEDDFGDDEFDGTEDTFEDPLEEEHREDGDDTSKSDAEDLKNAAFSDFDDIGADTLGDENQSISASKDPLIDLTNGYGDNASSEPIQPMHNKPSKRSLDDAGLSDQGELSPPSSPGSKRVRVE</sequence>
<reference evidence="2 3" key="1">
    <citation type="journal article" date="2017" name="Mol. Ecol.">
        <title>Comparative and population genomic landscape of Phellinus noxius: A hypervariable fungus causing root rot in trees.</title>
        <authorList>
            <person name="Chung C.L."/>
            <person name="Lee T.J."/>
            <person name="Akiba M."/>
            <person name="Lee H.H."/>
            <person name="Kuo T.H."/>
            <person name="Liu D."/>
            <person name="Ke H.M."/>
            <person name="Yokoi T."/>
            <person name="Roa M.B."/>
            <person name="Lu M.J."/>
            <person name="Chang Y.Y."/>
            <person name="Ann P.J."/>
            <person name="Tsai J.N."/>
            <person name="Chen C.Y."/>
            <person name="Tzean S.S."/>
            <person name="Ota Y."/>
            <person name="Hattori T."/>
            <person name="Sahashi N."/>
            <person name="Liou R.F."/>
            <person name="Kikuchi T."/>
            <person name="Tsai I.J."/>
        </authorList>
    </citation>
    <scope>NUCLEOTIDE SEQUENCE [LARGE SCALE GENOMIC DNA]</scope>
    <source>
        <strain evidence="2 3">FFPRI411160</strain>
    </source>
</reference>
<feature type="compositionally biased region" description="Acidic residues" evidence="1">
    <location>
        <begin position="564"/>
        <end position="594"/>
    </location>
</feature>
<dbReference type="AlphaFoldDB" id="A0A286UV92"/>
<dbReference type="Proteomes" id="UP000217199">
    <property type="component" value="Unassembled WGS sequence"/>
</dbReference>
<gene>
    <name evidence="2" type="ORF">PNOK_0059800</name>
</gene>